<dbReference type="STRING" id="1526658.BHK69_09045"/>
<dbReference type="InterPro" id="IPR000914">
    <property type="entry name" value="SBP_5_dom"/>
</dbReference>
<dbReference type="PROSITE" id="PS51318">
    <property type="entry name" value="TAT"/>
    <property type="match status" value="1"/>
</dbReference>
<name>A0A1D7TZP5_9HYPH</name>
<dbReference type="InterPro" id="IPR039424">
    <property type="entry name" value="SBP_5"/>
</dbReference>
<comment type="similarity">
    <text evidence="2">Belongs to the bacterial solute-binding protein 5 family.</text>
</comment>
<dbReference type="KEGG" id="bvv:BHK69_09045"/>
<proteinExistence type="inferred from homology"/>
<dbReference type="PIRSF" id="PIRSF002741">
    <property type="entry name" value="MppA"/>
    <property type="match status" value="1"/>
</dbReference>
<protein>
    <submittedName>
        <fullName evidence="5">ABC transporter substrate-binding protein</fullName>
    </submittedName>
</protein>
<comment type="subcellular location">
    <subcellularLocation>
        <location evidence="1">Periplasm</location>
    </subcellularLocation>
</comment>
<evidence type="ECO:0000256" key="2">
    <source>
        <dbReference type="ARBA" id="ARBA00005695"/>
    </source>
</evidence>
<dbReference type="OrthoDB" id="9803988at2"/>
<dbReference type="Pfam" id="PF00496">
    <property type="entry name" value="SBP_bac_5"/>
    <property type="match status" value="1"/>
</dbReference>
<dbReference type="InterPro" id="IPR006311">
    <property type="entry name" value="TAT_signal"/>
</dbReference>
<dbReference type="EMBL" id="CP017147">
    <property type="protein sequence ID" value="AOO80588.1"/>
    <property type="molecule type" value="Genomic_DNA"/>
</dbReference>
<organism evidence="5 6">
    <name type="scientific">Bosea vaviloviae</name>
    <dbReference type="NCBI Taxonomy" id="1526658"/>
    <lineage>
        <taxon>Bacteria</taxon>
        <taxon>Pseudomonadati</taxon>
        <taxon>Pseudomonadota</taxon>
        <taxon>Alphaproteobacteria</taxon>
        <taxon>Hyphomicrobiales</taxon>
        <taxon>Boseaceae</taxon>
        <taxon>Bosea</taxon>
    </lineage>
</organism>
<dbReference type="Gene3D" id="3.90.76.10">
    <property type="entry name" value="Dipeptide-binding Protein, Domain 1"/>
    <property type="match status" value="1"/>
</dbReference>
<keyword evidence="6" id="KW-1185">Reference proteome</keyword>
<dbReference type="Gene3D" id="3.10.105.10">
    <property type="entry name" value="Dipeptide-binding Protein, Domain 3"/>
    <property type="match status" value="1"/>
</dbReference>
<evidence type="ECO:0000256" key="1">
    <source>
        <dbReference type="ARBA" id="ARBA00004418"/>
    </source>
</evidence>
<dbReference type="PANTHER" id="PTHR30290:SF38">
    <property type="entry name" value="D,D-DIPEPTIDE-BINDING PERIPLASMIC PROTEIN DDPA-RELATED"/>
    <property type="match status" value="1"/>
</dbReference>
<dbReference type="GO" id="GO:0043190">
    <property type="term" value="C:ATP-binding cassette (ABC) transporter complex"/>
    <property type="evidence" value="ECO:0007669"/>
    <property type="project" value="InterPro"/>
</dbReference>
<evidence type="ECO:0000259" key="4">
    <source>
        <dbReference type="Pfam" id="PF00496"/>
    </source>
</evidence>
<dbReference type="Proteomes" id="UP000094969">
    <property type="component" value="Chromosome"/>
</dbReference>
<dbReference type="GO" id="GO:0030288">
    <property type="term" value="C:outer membrane-bounded periplasmic space"/>
    <property type="evidence" value="ECO:0007669"/>
    <property type="project" value="UniProtKB-ARBA"/>
</dbReference>
<reference evidence="5 6" key="1">
    <citation type="journal article" date="2015" name="Antonie Van Leeuwenhoek">
        <title>Bosea vaviloviae sp. nov., a new species of slow-growing rhizobia isolated from nodules of the relict species Vavilovia formosa (Stev.) Fed.</title>
        <authorList>
            <person name="Safronova V.I."/>
            <person name="Kuznetsova I.G."/>
            <person name="Sazanova A.L."/>
            <person name="Kimeklis A.K."/>
            <person name="Belimov A.A."/>
            <person name="Andronov E.E."/>
            <person name="Pinaev A.G."/>
            <person name="Chizhevskaya E.P."/>
            <person name="Pukhaev A.R."/>
            <person name="Popov K.P."/>
            <person name="Willems A."/>
            <person name="Tikhonovich I.A."/>
        </authorList>
    </citation>
    <scope>NUCLEOTIDE SEQUENCE [LARGE SCALE GENOMIC DNA]</scope>
    <source>
        <strain evidence="5 6">Vaf18</strain>
    </source>
</reference>
<evidence type="ECO:0000313" key="6">
    <source>
        <dbReference type="Proteomes" id="UP000094969"/>
    </source>
</evidence>
<dbReference type="SUPFAM" id="SSF53850">
    <property type="entry name" value="Periplasmic binding protein-like II"/>
    <property type="match status" value="1"/>
</dbReference>
<gene>
    <name evidence="5" type="ORF">BHK69_09045</name>
</gene>
<keyword evidence="3" id="KW-0732">Signal</keyword>
<dbReference type="GO" id="GO:1904680">
    <property type="term" value="F:peptide transmembrane transporter activity"/>
    <property type="evidence" value="ECO:0007669"/>
    <property type="project" value="TreeGrafter"/>
</dbReference>
<dbReference type="RefSeq" id="WP_069689806.1">
    <property type="nucleotide sequence ID" value="NZ_CP017147.1"/>
</dbReference>
<evidence type="ECO:0000313" key="5">
    <source>
        <dbReference type="EMBL" id="AOO80588.1"/>
    </source>
</evidence>
<dbReference type="PANTHER" id="PTHR30290">
    <property type="entry name" value="PERIPLASMIC BINDING COMPONENT OF ABC TRANSPORTER"/>
    <property type="match status" value="1"/>
</dbReference>
<dbReference type="GO" id="GO:0015833">
    <property type="term" value="P:peptide transport"/>
    <property type="evidence" value="ECO:0007669"/>
    <property type="project" value="TreeGrafter"/>
</dbReference>
<sequence>MASRNSDFASPTRRGLIALGAGAALGLGRATSGFAQARPPASPRGQVVAGISQEPTVFNPLMPGSEVDQGVWWQVFSPLWYIDPQGKLVADLAREVPSLENGGLSADGLVWKVKLRSDAKWHDGTPFTAEDVKYTLDLINNPGFRVRNRVGHGLVRDIRVVAPDEIHWRMESAYSPYLSILALTFIVPRHILEKASDPNTAPFNSAPVGTGPFRWGERVAGDHILLQANPAYHGQGPHLERIVFKYIPDLTMLYTQFRTGQVDYLGLSGISAHFVREAQSLRGRKVSLSPTAFVEHIALNLEYGPFAEKAVREALYLAMNKQARIDALYYGLPVPTESFLPQQSWAYADKLPVHRHDPAKANALLDAAGWVRGPDGIRAKAGVRLEFTNSTTVGNPGREQSQQLLAQDWQAVGAAMRISNMPAAVIWGEFWQKSKFQSVMVGSNFMQGSDPDVTPRFSSKAIPAKGGSGLNTCQYQNAEVDTLLAQGATQFDQAARKATYGRIQQIIRDDLALLPIYQTVMAEGLKDGLQGFAANINCSSNCWNMRSWYWAS</sequence>
<accession>A0A1D7TZP5</accession>
<evidence type="ECO:0000256" key="3">
    <source>
        <dbReference type="ARBA" id="ARBA00022729"/>
    </source>
</evidence>
<dbReference type="Gene3D" id="3.40.190.10">
    <property type="entry name" value="Periplasmic binding protein-like II"/>
    <property type="match status" value="1"/>
</dbReference>
<feature type="domain" description="Solute-binding protein family 5" evidence="4">
    <location>
        <begin position="103"/>
        <end position="459"/>
    </location>
</feature>
<dbReference type="InterPro" id="IPR030678">
    <property type="entry name" value="Peptide/Ni-bd"/>
</dbReference>
<dbReference type="CDD" id="cd08513">
    <property type="entry name" value="PBP2_thermophilic_Hb8_like"/>
    <property type="match status" value="1"/>
</dbReference>
<dbReference type="AlphaFoldDB" id="A0A1D7TZP5"/>